<evidence type="ECO:0000256" key="1">
    <source>
        <dbReference type="ARBA" id="ARBA00000677"/>
    </source>
</evidence>
<comment type="similarity">
    <text evidence="3 7">Belongs to the peptidase S26 family.</text>
</comment>
<dbReference type="GO" id="GO:0004252">
    <property type="term" value="F:serine-type endopeptidase activity"/>
    <property type="evidence" value="ECO:0007669"/>
    <property type="project" value="InterPro"/>
</dbReference>
<evidence type="ECO:0000313" key="10">
    <source>
        <dbReference type="Proteomes" id="UP000005561"/>
    </source>
</evidence>
<dbReference type="NCBIfam" id="TIGR02227">
    <property type="entry name" value="sigpep_I_bact"/>
    <property type="match status" value="1"/>
</dbReference>
<feature type="active site" evidence="6">
    <location>
        <position position="116"/>
    </location>
</feature>
<dbReference type="GO" id="GO:0005886">
    <property type="term" value="C:plasma membrane"/>
    <property type="evidence" value="ECO:0007669"/>
    <property type="project" value="UniProtKB-SubCell"/>
</dbReference>
<proteinExistence type="inferred from homology"/>
<feature type="active site" evidence="6">
    <location>
        <position position="72"/>
    </location>
</feature>
<dbReference type="Proteomes" id="UP000005561">
    <property type="component" value="Unassembled WGS sequence"/>
</dbReference>
<evidence type="ECO:0000256" key="7">
    <source>
        <dbReference type="RuleBase" id="RU362042"/>
    </source>
</evidence>
<keyword evidence="10" id="KW-1185">Reference proteome</keyword>
<dbReference type="PANTHER" id="PTHR43390">
    <property type="entry name" value="SIGNAL PEPTIDASE I"/>
    <property type="match status" value="1"/>
</dbReference>
<gene>
    <name evidence="9" type="primary">lepB</name>
    <name evidence="9" type="ORF">BRYFOR_06377</name>
</gene>
<keyword evidence="7" id="KW-1133">Transmembrane helix</keyword>
<dbReference type="Pfam" id="PF10502">
    <property type="entry name" value="Peptidase_S26"/>
    <property type="match status" value="1"/>
</dbReference>
<dbReference type="InterPro" id="IPR036286">
    <property type="entry name" value="LexA/Signal_pep-like_sf"/>
</dbReference>
<dbReference type="PANTHER" id="PTHR43390:SF1">
    <property type="entry name" value="CHLOROPLAST PROCESSING PEPTIDASE"/>
    <property type="match status" value="1"/>
</dbReference>
<accession>C6LCN0</accession>
<dbReference type="AlphaFoldDB" id="C6LCN0"/>
<dbReference type="InterPro" id="IPR019758">
    <property type="entry name" value="Pept_S26A_signal_pept_1_CS"/>
</dbReference>
<evidence type="ECO:0000259" key="8">
    <source>
        <dbReference type="Pfam" id="PF10502"/>
    </source>
</evidence>
<protein>
    <recommendedName>
        <fullName evidence="4 7">Signal peptidase I</fullName>
        <ecNumber evidence="4 7">3.4.21.89</ecNumber>
    </recommendedName>
</protein>
<dbReference type="GO" id="GO:0009003">
    <property type="term" value="F:signal peptidase activity"/>
    <property type="evidence" value="ECO:0007669"/>
    <property type="project" value="UniProtKB-EC"/>
</dbReference>
<evidence type="ECO:0000256" key="4">
    <source>
        <dbReference type="ARBA" id="ARBA00013208"/>
    </source>
</evidence>
<dbReference type="InterPro" id="IPR019533">
    <property type="entry name" value="Peptidase_S26"/>
</dbReference>
<keyword evidence="7" id="KW-0472">Membrane</keyword>
<dbReference type="EMBL" id="ACCL02000005">
    <property type="protein sequence ID" value="EET61694.1"/>
    <property type="molecule type" value="Genomic_DNA"/>
</dbReference>
<keyword evidence="5 7" id="KW-0378">Hydrolase</keyword>
<keyword evidence="7" id="KW-0812">Transmembrane</keyword>
<dbReference type="InterPro" id="IPR000223">
    <property type="entry name" value="Pept_S26A_signal_pept_1"/>
</dbReference>
<evidence type="ECO:0000256" key="2">
    <source>
        <dbReference type="ARBA" id="ARBA00004401"/>
    </source>
</evidence>
<sequence>MRVRDFFARRCKEEDGMKKKGRGSRKRQKEKRTLRQKISSVLLWIFEIAVVVLFAFVLVYFFGQTRTNVGQSMELTLADGDRVLLNTLSYRIGSPERNDIIAFKPNGSSTSHTHIKRVIGLPGETIQIKDGMIYINGTVYLEKTDYPLMNNSGLADEPITLGVKEYFVLGDNRNDSEDSRYADIGLVNFDYIEGKVWFRISPFDSFGLID</sequence>
<organism evidence="9 10">
    <name type="scientific">Marvinbryantia formatexigens DSM 14469</name>
    <dbReference type="NCBI Taxonomy" id="478749"/>
    <lineage>
        <taxon>Bacteria</taxon>
        <taxon>Bacillati</taxon>
        <taxon>Bacillota</taxon>
        <taxon>Clostridia</taxon>
        <taxon>Lachnospirales</taxon>
        <taxon>Lachnospiraceae</taxon>
        <taxon>Marvinbryantia</taxon>
    </lineage>
</organism>
<dbReference type="GO" id="GO:0006465">
    <property type="term" value="P:signal peptide processing"/>
    <property type="evidence" value="ECO:0007669"/>
    <property type="project" value="InterPro"/>
</dbReference>
<reference evidence="9" key="1">
    <citation type="submission" date="2009-07" db="EMBL/GenBank/DDBJ databases">
        <authorList>
            <person name="Weinstock G."/>
            <person name="Sodergren E."/>
            <person name="Clifton S."/>
            <person name="Fulton L."/>
            <person name="Fulton B."/>
            <person name="Courtney L."/>
            <person name="Fronick C."/>
            <person name="Harrison M."/>
            <person name="Strong C."/>
            <person name="Farmer C."/>
            <person name="Delahaunty K."/>
            <person name="Markovic C."/>
            <person name="Hall O."/>
            <person name="Minx P."/>
            <person name="Tomlinson C."/>
            <person name="Mitreva M."/>
            <person name="Nelson J."/>
            <person name="Hou S."/>
            <person name="Wollam A."/>
            <person name="Pepin K.H."/>
            <person name="Johnson M."/>
            <person name="Bhonagiri V."/>
            <person name="Nash W.E."/>
            <person name="Warren W."/>
            <person name="Chinwalla A."/>
            <person name="Mardis E.R."/>
            <person name="Wilson R.K."/>
        </authorList>
    </citation>
    <scope>NUCLEOTIDE SEQUENCE [LARGE SCALE GENOMIC DNA]</scope>
    <source>
        <strain evidence="9">DSM 14469</strain>
    </source>
</reference>
<dbReference type="EC" id="3.4.21.89" evidence="4 7"/>
<comment type="subcellular location">
    <subcellularLocation>
        <location evidence="2">Cell membrane</location>
        <topology evidence="2">Single-pass type II membrane protein</topology>
    </subcellularLocation>
    <subcellularLocation>
        <location evidence="7">Membrane</location>
        <topology evidence="7">Single-pass type II membrane protein</topology>
    </subcellularLocation>
</comment>
<keyword evidence="7" id="KW-0645">Protease</keyword>
<feature type="domain" description="Peptidase S26" evidence="8">
    <location>
        <begin position="44"/>
        <end position="199"/>
    </location>
</feature>
<name>C6LCN0_9FIRM</name>
<dbReference type="Gene3D" id="2.10.109.10">
    <property type="entry name" value="Umud Fragment, subunit A"/>
    <property type="match status" value="1"/>
</dbReference>
<dbReference type="STRING" id="168384.SAMN05660368_00079"/>
<dbReference type="SUPFAM" id="SSF51306">
    <property type="entry name" value="LexA/Signal peptidase"/>
    <property type="match status" value="1"/>
</dbReference>
<dbReference type="PRINTS" id="PR00727">
    <property type="entry name" value="LEADERPTASE"/>
</dbReference>
<comment type="catalytic activity">
    <reaction evidence="1 7">
        <text>Cleavage of hydrophobic, N-terminal signal or leader sequences from secreted and periplasmic proteins.</text>
        <dbReference type="EC" id="3.4.21.89"/>
    </reaction>
</comment>
<dbReference type="PROSITE" id="PS00761">
    <property type="entry name" value="SPASE_I_3"/>
    <property type="match status" value="1"/>
</dbReference>
<feature type="transmembrane region" description="Helical" evidence="7">
    <location>
        <begin position="41"/>
        <end position="63"/>
    </location>
</feature>
<comment type="caution">
    <text evidence="9">The sequence shown here is derived from an EMBL/GenBank/DDBJ whole genome shotgun (WGS) entry which is preliminary data.</text>
</comment>
<dbReference type="eggNOG" id="COG0681">
    <property type="taxonomic scope" value="Bacteria"/>
</dbReference>
<dbReference type="PROSITE" id="PS00760">
    <property type="entry name" value="SPASE_I_2"/>
    <property type="match status" value="1"/>
</dbReference>
<evidence type="ECO:0000256" key="3">
    <source>
        <dbReference type="ARBA" id="ARBA00009370"/>
    </source>
</evidence>
<evidence type="ECO:0000256" key="6">
    <source>
        <dbReference type="PIRSR" id="PIRSR600223-1"/>
    </source>
</evidence>
<evidence type="ECO:0000256" key="5">
    <source>
        <dbReference type="ARBA" id="ARBA00022801"/>
    </source>
</evidence>
<dbReference type="InterPro" id="IPR019757">
    <property type="entry name" value="Pept_S26A_signal_pept_1_Lys-AS"/>
</dbReference>
<dbReference type="CDD" id="cd06530">
    <property type="entry name" value="S26_SPase_I"/>
    <property type="match status" value="1"/>
</dbReference>
<evidence type="ECO:0000313" key="9">
    <source>
        <dbReference type="EMBL" id="EET61694.1"/>
    </source>
</evidence>